<evidence type="ECO:0000256" key="1">
    <source>
        <dbReference type="ARBA" id="ARBA00004337"/>
    </source>
</evidence>
<organism evidence="11 12">
    <name type="scientific">Coffea arabica</name>
    <name type="common">Arabian coffee</name>
    <dbReference type="NCBI Taxonomy" id="13443"/>
    <lineage>
        <taxon>Eukaryota</taxon>
        <taxon>Viridiplantae</taxon>
        <taxon>Streptophyta</taxon>
        <taxon>Embryophyta</taxon>
        <taxon>Tracheophyta</taxon>
        <taxon>Spermatophyta</taxon>
        <taxon>Magnoliopsida</taxon>
        <taxon>eudicotyledons</taxon>
        <taxon>Gunneridae</taxon>
        <taxon>Pentapetalae</taxon>
        <taxon>asterids</taxon>
        <taxon>lamiids</taxon>
        <taxon>Gentianales</taxon>
        <taxon>Rubiaceae</taxon>
        <taxon>Ixoroideae</taxon>
        <taxon>Gardenieae complex</taxon>
        <taxon>Bertiereae - Coffeeae clade</taxon>
        <taxon>Coffeeae</taxon>
        <taxon>Coffea</taxon>
    </lineage>
</organism>
<keyword evidence="5 10" id="KW-0732">Signal</keyword>
<name>A0ABM4WBA4_COFAR</name>
<evidence type="ECO:0000256" key="2">
    <source>
        <dbReference type="ARBA" id="ARBA00004653"/>
    </source>
</evidence>
<evidence type="ECO:0000313" key="11">
    <source>
        <dbReference type="Proteomes" id="UP001652660"/>
    </source>
</evidence>
<evidence type="ECO:0000256" key="6">
    <source>
        <dbReference type="ARBA" id="ARBA00022753"/>
    </source>
</evidence>
<comment type="subcellular location">
    <subcellularLocation>
        <location evidence="1">Endosome membrane</location>
        <topology evidence="1">Multi-pass membrane protein</topology>
    </subcellularLocation>
    <subcellularLocation>
        <location evidence="2">Golgi apparatus membrane</location>
        <topology evidence="2">Multi-pass membrane protein</topology>
    </subcellularLocation>
</comment>
<feature type="transmembrane region" description="Helical" evidence="10">
    <location>
        <begin position="359"/>
        <end position="386"/>
    </location>
</feature>
<keyword evidence="11" id="KW-1185">Reference proteome</keyword>
<feature type="transmembrane region" description="Helical" evidence="10">
    <location>
        <begin position="450"/>
        <end position="469"/>
    </location>
</feature>
<dbReference type="InterPro" id="IPR004240">
    <property type="entry name" value="EMP70"/>
</dbReference>
<keyword evidence="8" id="KW-0333">Golgi apparatus</keyword>
<dbReference type="GeneID" id="113717859"/>
<feature type="chain" id="PRO_5044951277" description="Transmembrane 9 superfamily member" evidence="10">
    <location>
        <begin position="18"/>
        <end position="588"/>
    </location>
</feature>
<keyword evidence="4 10" id="KW-0812">Transmembrane</keyword>
<evidence type="ECO:0000313" key="12">
    <source>
        <dbReference type="RefSeq" id="XP_071929070.1"/>
    </source>
</evidence>
<feature type="transmembrane region" description="Helical" evidence="10">
    <location>
        <begin position="481"/>
        <end position="507"/>
    </location>
</feature>
<dbReference type="PANTHER" id="PTHR10766:SF180">
    <property type="entry name" value="TRANSMEMBRANE 9 SUPERFAMILY MEMBER"/>
    <property type="match status" value="1"/>
</dbReference>
<dbReference type="Proteomes" id="UP001652660">
    <property type="component" value="Chromosome 11e"/>
</dbReference>
<evidence type="ECO:0000256" key="7">
    <source>
        <dbReference type="ARBA" id="ARBA00022989"/>
    </source>
</evidence>
<protein>
    <recommendedName>
        <fullName evidence="10">Transmembrane 9 superfamily member</fullName>
    </recommendedName>
</protein>
<feature type="transmembrane region" description="Helical" evidence="10">
    <location>
        <begin position="519"/>
        <end position="538"/>
    </location>
</feature>
<evidence type="ECO:0000256" key="8">
    <source>
        <dbReference type="ARBA" id="ARBA00023034"/>
    </source>
</evidence>
<evidence type="ECO:0000256" key="4">
    <source>
        <dbReference type="ARBA" id="ARBA00022692"/>
    </source>
</evidence>
<keyword evidence="9 10" id="KW-0472">Membrane</keyword>
<proteinExistence type="inferred from homology"/>
<keyword evidence="6" id="KW-0967">Endosome</keyword>
<gene>
    <name evidence="12" type="primary">LOC113717859</name>
</gene>
<evidence type="ECO:0000256" key="9">
    <source>
        <dbReference type="ARBA" id="ARBA00023136"/>
    </source>
</evidence>
<dbReference type="PANTHER" id="PTHR10766">
    <property type="entry name" value="TRANSMEMBRANE 9 SUPERFAMILY PROTEIN"/>
    <property type="match status" value="1"/>
</dbReference>
<feature type="transmembrane region" description="Helical" evidence="10">
    <location>
        <begin position="550"/>
        <end position="571"/>
    </location>
</feature>
<feature type="signal peptide" evidence="10">
    <location>
        <begin position="1"/>
        <end position="17"/>
    </location>
</feature>
<dbReference type="Pfam" id="PF02990">
    <property type="entry name" value="EMP70"/>
    <property type="match status" value="1"/>
</dbReference>
<keyword evidence="7 10" id="KW-1133">Transmembrane helix</keyword>
<feature type="transmembrane region" description="Helical" evidence="10">
    <location>
        <begin position="289"/>
        <end position="316"/>
    </location>
</feature>
<evidence type="ECO:0000256" key="3">
    <source>
        <dbReference type="ARBA" id="ARBA00005227"/>
    </source>
</evidence>
<feature type="transmembrane region" description="Helical" evidence="10">
    <location>
        <begin position="328"/>
        <end position="347"/>
    </location>
</feature>
<sequence length="588" mass="66985">MAFPFLLSMKGFVDILAVTVIFTSISSQVKSDASKHIYQKGDPVPLYANWAGPYGNPSETFPYYSLPFCQPDPLKQKKQSIGEVLNGDHLASSPYKIDFRMEHKLQVVCGKNLTRHEVSLFRTAIEQDYLWEMYYDDLPFWGFIGYVGPGYFIFTHTDFKILYSGDHVIGILAMNTHPAELADGKEVDLNFTYAIMWQETNITFDKRMDEYIDISRHLPHNIKIHHVAISNSLWTVLILFGCLVVLYVRVLRKDIYEYASDQESARDHEETGWKILHADVFRYPKYKSLFAAAIGSGTQLLILSMLILVLGLTGLFHPYDRGVYKTALIISYAITCGVAGFFAVSFYHQLEGTDWMRNVFLTGCIFGGPLFLSFCVLNAVATIYGLTVALPIGGIVVIFLLWMCLALPLLLLGAFFGKVTDWHFQAPCHTSNCPREIPALHWYRGALPQMALAGFLPFVFIFIELYDIFDAVWGYRVYNLYGILCIVVVLVIIATAFVSVGLTYFQLAAEDHQWWWRSFLCGGSTGLYIFGYCFYYYFKSQMRGFIQTSFFFGYMACICNGIFLMLGTVGFRASLLFIRYIYGSIKCD</sequence>
<dbReference type="RefSeq" id="XP_071929070.1">
    <property type="nucleotide sequence ID" value="XM_072072969.1"/>
</dbReference>
<evidence type="ECO:0000256" key="5">
    <source>
        <dbReference type="ARBA" id="ARBA00022729"/>
    </source>
</evidence>
<feature type="transmembrane region" description="Helical" evidence="10">
    <location>
        <begin position="392"/>
        <end position="416"/>
    </location>
</feature>
<reference evidence="12" key="1">
    <citation type="submission" date="2025-08" db="UniProtKB">
        <authorList>
            <consortium name="RefSeq"/>
        </authorList>
    </citation>
    <scope>IDENTIFICATION</scope>
    <source>
        <tissue evidence="12">Leaves</tissue>
    </source>
</reference>
<accession>A0ABM4WBA4</accession>
<evidence type="ECO:0000256" key="10">
    <source>
        <dbReference type="RuleBase" id="RU363079"/>
    </source>
</evidence>
<feature type="transmembrane region" description="Helical" evidence="10">
    <location>
        <begin position="232"/>
        <end position="250"/>
    </location>
</feature>
<comment type="similarity">
    <text evidence="3 10">Belongs to the nonaspanin (TM9SF) (TC 9.A.2) family.</text>
</comment>